<name>W9QJB3_9ROSA</name>
<gene>
    <name evidence="1" type="ORF">L484_022315</name>
</gene>
<proteinExistence type="predicted"/>
<accession>W9QJB3</accession>
<dbReference type="EMBL" id="KE343693">
    <property type="protein sequence ID" value="EXB38415.1"/>
    <property type="molecule type" value="Genomic_DNA"/>
</dbReference>
<organism evidence="1 2">
    <name type="scientific">Morus notabilis</name>
    <dbReference type="NCBI Taxonomy" id="981085"/>
    <lineage>
        <taxon>Eukaryota</taxon>
        <taxon>Viridiplantae</taxon>
        <taxon>Streptophyta</taxon>
        <taxon>Embryophyta</taxon>
        <taxon>Tracheophyta</taxon>
        <taxon>Spermatophyta</taxon>
        <taxon>Magnoliopsida</taxon>
        <taxon>eudicotyledons</taxon>
        <taxon>Gunneridae</taxon>
        <taxon>Pentapetalae</taxon>
        <taxon>rosids</taxon>
        <taxon>fabids</taxon>
        <taxon>Rosales</taxon>
        <taxon>Moraceae</taxon>
        <taxon>Moreae</taxon>
        <taxon>Morus</taxon>
    </lineage>
</organism>
<dbReference type="AlphaFoldDB" id="W9QJB3"/>
<keyword evidence="2" id="KW-1185">Reference proteome</keyword>
<sequence>MVMDVHCIWVKKKHRLDGVLKFFSRCRRREHVTLTTEWGLAMSMGRCEEDGKFLVLLFFFILNGNSKCAL</sequence>
<protein>
    <submittedName>
        <fullName evidence="1">Uncharacterized protein</fullName>
    </submittedName>
</protein>
<evidence type="ECO:0000313" key="2">
    <source>
        <dbReference type="Proteomes" id="UP000030645"/>
    </source>
</evidence>
<dbReference type="Proteomes" id="UP000030645">
    <property type="component" value="Unassembled WGS sequence"/>
</dbReference>
<evidence type="ECO:0000313" key="1">
    <source>
        <dbReference type="EMBL" id="EXB38415.1"/>
    </source>
</evidence>
<reference evidence="2" key="1">
    <citation type="submission" date="2013-01" db="EMBL/GenBank/DDBJ databases">
        <title>Draft Genome Sequence of a Mulberry Tree, Morus notabilis C.K. Schneid.</title>
        <authorList>
            <person name="He N."/>
            <person name="Zhao S."/>
        </authorList>
    </citation>
    <scope>NUCLEOTIDE SEQUENCE</scope>
</reference>